<dbReference type="InterPro" id="IPR018376">
    <property type="entry name" value="Enoyl-CoA_hyd/isom_CS"/>
</dbReference>
<comment type="caution">
    <text evidence="5">The sequence shown here is derived from an EMBL/GenBank/DDBJ whole genome shotgun (WGS) entry which is preliminary data.</text>
</comment>
<dbReference type="InterPro" id="IPR014748">
    <property type="entry name" value="Enoyl-CoA_hydra_C"/>
</dbReference>
<accession>A0ABU1VJH1</accession>
<dbReference type="EMBL" id="JAVDWE010000026">
    <property type="protein sequence ID" value="MDR7097460.1"/>
    <property type="molecule type" value="Genomic_DNA"/>
</dbReference>
<dbReference type="PROSITE" id="PS00166">
    <property type="entry name" value="ENOYL_COA_HYDRATASE"/>
    <property type="match status" value="1"/>
</dbReference>
<keyword evidence="3 5" id="KW-0456">Lyase</keyword>
<dbReference type="GO" id="GO:0004300">
    <property type="term" value="F:enoyl-CoA hydratase activity"/>
    <property type="evidence" value="ECO:0007669"/>
    <property type="project" value="UniProtKB-EC"/>
</dbReference>
<sequence length="257" mass="27486">MEALEDVVLVDVHDGVMTIRINRPQARNAINLAVARRIASALTELDARADLRTAVLCSSGEHFSAGADLKAILRGERARVPTRGFGGLTAQPPKKPLIAAVEGYALGGGCEMALACDLIVASSTARFGLPEVKRGLIAAAGGLIRLPRQVPYRIAMEMALTGDPIDAEHALRIGMINRVVDAGQAFVEARRLAATVARNGPLALVASKQIINGSWAWDMDEAFDRQHTMAEAVFASDDAKEGPLAFAEKRPPFWQGR</sequence>
<gene>
    <name evidence="5" type="ORF">J2X09_005236</name>
</gene>
<organism evidence="5 6">
    <name type="scientific">Hydrogenophaga laconesensis</name>
    <dbReference type="NCBI Taxonomy" id="1805971"/>
    <lineage>
        <taxon>Bacteria</taxon>
        <taxon>Pseudomonadati</taxon>
        <taxon>Pseudomonadota</taxon>
        <taxon>Betaproteobacteria</taxon>
        <taxon>Burkholderiales</taxon>
        <taxon>Comamonadaceae</taxon>
        <taxon>Hydrogenophaga</taxon>
    </lineage>
</organism>
<comment type="similarity">
    <text evidence="1 4">Belongs to the enoyl-CoA hydratase/isomerase family.</text>
</comment>
<proteinExistence type="inferred from homology"/>
<dbReference type="PANTHER" id="PTHR11941">
    <property type="entry name" value="ENOYL-COA HYDRATASE-RELATED"/>
    <property type="match status" value="1"/>
</dbReference>
<reference evidence="5 6" key="1">
    <citation type="submission" date="2023-07" db="EMBL/GenBank/DDBJ databases">
        <title>Sorghum-associated microbial communities from plants grown in Nebraska, USA.</title>
        <authorList>
            <person name="Schachtman D."/>
        </authorList>
    </citation>
    <scope>NUCLEOTIDE SEQUENCE [LARGE SCALE GENOMIC DNA]</scope>
    <source>
        <strain evidence="5 6">BE240</strain>
    </source>
</reference>
<dbReference type="Proteomes" id="UP001265550">
    <property type="component" value="Unassembled WGS sequence"/>
</dbReference>
<dbReference type="InterPro" id="IPR029045">
    <property type="entry name" value="ClpP/crotonase-like_dom_sf"/>
</dbReference>
<evidence type="ECO:0000256" key="1">
    <source>
        <dbReference type="ARBA" id="ARBA00005254"/>
    </source>
</evidence>
<keyword evidence="2" id="KW-0443">Lipid metabolism</keyword>
<evidence type="ECO:0000256" key="4">
    <source>
        <dbReference type="RuleBase" id="RU003707"/>
    </source>
</evidence>
<dbReference type="CDD" id="cd06558">
    <property type="entry name" value="crotonase-like"/>
    <property type="match status" value="1"/>
</dbReference>
<keyword evidence="6" id="KW-1185">Reference proteome</keyword>
<name>A0ABU1VJH1_9BURK</name>
<protein>
    <submittedName>
        <fullName evidence="5">Enoyl-CoA hydratase</fullName>
        <ecNumber evidence="5">4.2.1.17</ecNumber>
    </submittedName>
</protein>
<dbReference type="SUPFAM" id="SSF52096">
    <property type="entry name" value="ClpP/crotonase"/>
    <property type="match status" value="1"/>
</dbReference>
<dbReference type="EC" id="4.2.1.17" evidence="5"/>
<evidence type="ECO:0000256" key="2">
    <source>
        <dbReference type="ARBA" id="ARBA00023098"/>
    </source>
</evidence>
<evidence type="ECO:0000313" key="6">
    <source>
        <dbReference type="Proteomes" id="UP001265550"/>
    </source>
</evidence>
<evidence type="ECO:0000313" key="5">
    <source>
        <dbReference type="EMBL" id="MDR7097460.1"/>
    </source>
</evidence>
<dbReference type="Pfam" id="PF00378">
    <property type="entry name" value="ECH_1"/>
    <property type="match status" value="1"/>
</dbReference>
<dbReference type="Gene3D" id="3.90.226.10">
    <property type="entry name" value="2-enoyl-CoA Hydratase, Chain A, domain 1"/>
    <property type="match status" value="1"/>
</dbReference>
<evidence type="ECO:0000256" key="3">
    <source>
        <dbReference type="ARBA" id="ARBA00023239"/>
    </source>
</evidence>
<dbReference type="Gene3D" id="1.10.12.10">
    <property type="entry name" value="Lyase 2-enoyl-coa Hydratase, Chain A, domain 2"/>
    <property type="match status" value="1"/>
</dbReference>
<dbReference type="InterPro" id="IPR001753">
    <property type="entry name" value="Enoyl-CoA_hydra/iso"/>
</dbReference>
<dbReference type="NCBIfam" id="NF006100">
    <property type="entry name" value="PRK08252.1"/>
    <property type="match status" value="1"/>
</dbReference>
<dbReference type="PANTHER" id="PTHR11941:SF169">
    <property type="entry name" value="(7AS)-7A-METHYL-1,5-DIOXO-2,3,5,6,7,7A-HEXAHYDRO-1H-INDENE-CARBOXYL-COA HYDROLASE"/>
    <property type="match status" value="1"/>
</dbReference>